<dbReference type="EMBL" id="JAUFQC010000001">
    <property type="protein sequence ID" value="MDN3610577.1"/>
    <property type="molecule type" value="Genomic_DNA"/>
</dbReference>
<comment type="caution">
    <text evidence="1">The sequence shown here is derived from an EMBL/GenBank/DDBJ whole genome shotgun (WGS) entry which is preliminary data.</text>
</comment>
<evidence type="ECO:0000313" key="2">
    <source>
        <dbReference type="Proteomes" id="UP001238540"/>
    </source>
</evidence>
<proteinExistence type="predicted"/>
<dbReference type="Proteomes" id="UP001238540">
    <property type="component" value="Unassembled WGS sequence"/>
</dbReference>
<reference evidence="2" key="1">
    <citation type="journal article" date="2019" name="Int. J. Syst. Evol. Microbiol.">
        <title>The Global Catalogue of Microorganisms (GCM) 10K type strain sequencing project: providing services to taxonomists for standard genome sequencing and annotation.</title>
        <authorList>
            <consortium name="The Broad Institute Genomics Platform"/>
            <consortium name="The Broad Institute Genome Sequencing Center for Infectious Disease"/>
            <person name="Wu L."/>
            <person name="Ma J."/>
        </authorList>
    </citation>
    <scope>NUCLEOTIDE SEQUENCE [LARGE SCALE GENOMIC DNA]</scope>
    <source>
        <strain evidence="2">CECT 7398</strain>
    </source>
</reference>
<dbReference type="RefSeq" id="WP_076585354.1">
    <property type="nucleotide sequence ID" value="NZ_JAUFQC010000001.1"/>
</dbReference>
<accession>A0ABT8BTT2</accession>
<gene>
    <name evidence="1" type="ORF">QWZ16_12770</name>
</gene>
<organism evidence="1 2">
    <name type="scientific">Vibrio ostreicida</name>
    <dbReference type="NCBI Taxonomy" id="526588"/>
    <lineage>
        <taxon>Bacteria</taxon>
        <taxon>Pseudomonadati</taxon>
        <taxon>Pseudomonadota</taxon>
        <taxon>Gammaproteobacteria</taxon>
        <taxon>Vibrionales</taxon>
        <taxon>Vibrionaceae</taxon>
        <taxon>Vibrio</taxon>
    </lineage>
</organism>
<sequence>MFAPFSNINNSPQFIAKMILDSNRRSLESNGSIKRGQRGALLVMSNDGIQRSEMVVIGLCGLMHTVGD</sequence>
<evidence type="ECO:0000313" key="1">
    <source>
        <dbReference type="EMBL" id="MDN3610577.1"/>
    </source>
</evidence>
<name>A0ABT8BTT2_9VIBR</name>
<keyword evidence="2" id="KW-1185">Reference proteome</keyword>
<protein>
    <submittedName>
        <fullName evidence="1">Uncharacterized protein</fullName>
    </submittedName>
</protein>